<keyword evidence="7" id="KW-1185">Reference proteome</keyword>
<evidence type="ECO:0000256" key="5">
    <source>
        <dbReference type="SAM" id="MobiDB-lite"/>
    </source>
</evidence>
<keyword evidence="3" id="KW-0804">Transcription</keyword>
<evidence type="ECO:0000313" key="7">
    <source>
        <dbReference type="Proteomes" id="UP000504609"/>
    </source>
</evidence>
<evidence type="ECO:0000256" key="3">
    <source>
        <dbReference type="ARBA" id="ARBA00023163"/>
    </source>
</evidence>
<dbReference type="GO" id="GO:0090575">
    <property type="term" value="C:RNA polymerase II transcription regulator complex"/>
    <property type="evidence" value="ECO:0007669"/>
    <property type="project" value="TreeGrafter"/>
</dbReference>
<evidence type="ECO:0000256" key="2">
    <source>
        <dbReference type="ARBA" id="ARBA00023015"/>
    </source>
</evidence>
<dbReference type="GeneID" id="111437113"/>
<keyword evidence="4" id="KW-0539">Nucleus</keyword>
<comment type="subcellular location">
    <subcellularLocation>
        <location evidence="1">Nucleus</location>
    </subcellularLocation>
</comment>
<accession>A0A6J1EW58</accession>
<dbReference type="AlphaFoldDB" id="A0A6J1EW58"/>
<evidence type="ECO:0000256" key="1">
    <source>
        <dbReference type="ARBA" id="ARBA00004123"/>
    </source>
</evidence>
<dbReference type="Proteomes" id="UP000504609">
    <property type="component" value="Unplaced"/>
</dbReference>
<dbReference type="RefSeq" id="XP_022930718.1">
    <property type="nucleotide sequence ID" value="XM_023074950.1"/>
</dbReference>
<gene>
    <name evidence="8" type="primary">LOC111437113</name>
</gene>
<feature type="region of interest" description="Disordered" evidence="5">
    <location>
        <begin position="126"/>
        <end position="154"/>
    </location>
</feature>
<dbReference type="GO" id="GO:0046983">
    <property type="term" value="F:protein dimerization activity"/>
    <property type="evidence" value="ECO:0007669"/>
    <property type="project" value="InterPro"/>
</dbReference>
<dbReference type="Pfam" id="PF00010">
    <property type="entry name" value="HLH"/>
    <property type="match status" value="1"/>
</dbReference>
<keyword evidence="2" id="KW-0805">Transcription regulation</keyword>
<dbReference type="SUPFAM" id="SSF47459">
    <property type="entry name" value="HLH, helix-loop-helix DNA-binding domain"/>
    <property type="match status" value="1"/>
</dbReference>
<evidence type="ECO:0000313" key="8">
    <source>
        <dbReference type="RefSeq" id="XP_022930718.1"/>
    </source>
</evidence>
<dbReference type="KEGG" id="cmos:111437113"/>
<dbReference type="PANTHER" id="PTHR13935">
    <property type="entry name" value="ACHAETE-SCUTE TRANSCRIPTION FACTOR-RELATED"/>
    <property type="match status" value="1"/>
</dbReference>
<evidence type="ECO:0000259" key="6">
    <source>
        <dbReference type="PROSITE" id="PS50888"/>
    </source>
</evidence>
<evidence type="ECO:0000256" key="4">
    <source>
        <dbReference type="ARBA" id="ARBA00023242"/>
    </source>
</evidence>
<dbReference type="PROSITE" id="PS50888">
    <property type="entry name" value="BHLH"/>
    <property type="match status" value="1"/>
</dbReference>
<name>A0A6J1EW58_CUCMO</name>
<sequence>MTSSKITSFHYLTKSLYPLCIMVYKCHLSSSHFCNLLHLHLLLHRSLYQMDRHFQFSTSSSSAAKIERRIVEKNRRNQMKTLCSQLNSLLPNQDSKEISLALPDQIDEAVKYIKELEKKVNLAKEKKEKLEGKNKSSMNIESSSSSSSSSASPQLKIHQSGRSLEIILSSGLDNQYLFSETISILQEEGVEVVNASFSVSGSSVFQTFHAQLEGSMIEFEAAKVTERLKRLVYGSNSDMELQKEKQWWDEFPSDDLDY</sequence>
<dbReference type="Gene3D" id="4.10.280.10">
    <property type="entry name" value="Helix-loop-helix DNA-binding domain"/>
    <property type="match status" value="1"/>
</dbReference>
<dbReference type="InterPro" id="IPR011598">
    <property type="entry name" value="bHLH_dom"/>
</dbReference>
<dbReference type="InterPro" id="IPR036638">
    <property type="entry name" value="HLH_DNA-bd_sf"/>
</dbReference>
<protein>
    <submittedName>
        <fullName evidence="8">Transcription factor bHLH162-like</fullName>
    </submittedName>
</protein>
<feature type="domain" description="BHLH" evidence="6">
    <location>
        <begin position="63"/>
        <end position="116"/>
    </location>
</feature>
<dbReference type="PANTHER" id="PTHR13935:SF63">
    <property type="entry name" value="BHLH DOMAIN-CONTAINING PROTEIN"/>
    <property type="match status" value="1"/>
</dbReference>
<dbReference type="GO" id="GO:0000977">
    <property type="term" value="F:RNA polymerase II transcription regulatory region sequence-specific DNA binding"/>
    <property type="evidence" value="ECO:0007669"/>
    <property type="project" value="TreeGrafter"/>
</dbReference>
<dbReference type="GO" id="GO:0000981">
    <property type="term" value="F:DNA-binding transcription factor activity, RNA polymerase II-specific"/>
    <property type="evidence" value="ECO:0007669"/>
    <property type="project" value="TreeGrafter"/>
</dbReference>
<proteinExistence type="predicted"/>
<dbReference type="InterPro" id="IPR015660">
    <property type="entry name" value="MASH1/Ascl1a-like"/>
</dbReference>
<feature type="compositionally biased region" description="Low complexity" evidence="5">
    <location>
        <begin position="135"/>
        <end position="152"/>
    </location>
</feature>
<organism evidence="7 8">
    <name type="scientific">Cucurbita moschata</name>
    <name type="common">Winter crookneck squash</name>
    <name type="synonym">Cucurbita pepo var. moschata</name>
    <dbReference type="NCBI Taxonomy" id="3662"/>
    <lineage>
        <taxon>Eukaryota</taxon>
        <taxon>Viridiplantae</taxon>
        <taxon>Streptophyta</taxon>
        <taxon>Embryophyta</taxon>
        <taxon>Tracheophyta</taxon>
        <taxon>Spermatophyta</taxon>
        <taxon>Magnoliopsida</taxon>
        <taxon>eudicotyledons</taxon>
        <taxon>Gunneridae</taxon>
        <taxon>Pentapetalae</taxon>
        <taxon>rosids</taxon>
        <taxon>fabids</taxon>
        <taxon>Cucurbitales</taxon>
        <taxon>Cucurbitaceae</taxon>
        <taxon>Cucurbiteae</taxon>
        <taxon>Cucurbita</taxon>
    </lineage>
</organism>
<reference evidence="8" key="1">
    <citation type="submission" date="2025-08" db="UniProtKB">
        <authorList>
            <consortium name="RefSeq"/>
        </authorList>
    </citation>
    <scope>IDENTIFICATION</scope>
    <source>
        <tissue evidence="8">Young leaves</tissue>
    </source>
</reference>